<dbReference type="EMBL" id="BT086572">
    <property type="protein sequence ID" value="ACR36925.1"/>
    <property type="molecule type" value="mRNA"/>
</dbReference>
<evidence type="ECO:0000313" key="1">
    <source>
        <dbReference type="EMBL" id="ACR36925.1"/>
    </source>
</evidence>
<proteinExistence type="evidence at transcript level"/>
<reference evidence="1" key="1">
    <citation type="journal article" date="2009" name="PLoS Genet.">
        <title>Sequencing, mapping, and analysis of 27,455 maize full-length cDNAs.</title>
        <authorList>
            <person name="Soderlund C."/>
            <person name="Descour A."/>
            <person name="Kudrna D."/>
            <person name="Bomhoff M."/>
            <person name="Boyd L."/>
            <person name="Currie J."/>
            <person name="Angelova A."/>
            <person name="Collura K."/>
            <person name="Wissotski M."/>
            <person name="Ashley E."/>
            <person name="Morrow D."/>
            <person name="Fernandes J."/>
            <person name="Walbot V."/>
            <person name="Yu Y."/>
        </authorList>
    </citation>
    <scope>NUCLEOTIDE SEQUENCE</scope>
    <source>
        <strain evidence="1">B73</strain>
    </source>
</reference>
<name>C4J6X5_MAIZE</name>
<accession>C4J6X5</accession>
<sequence>MAFHLIIGQSIHLHQLADLLRGRHLSAAEDLEGIDEAAVQLRRPAPPRLAVRLRRCRLLPFRRVRRRLDVDDPALDGVSPRAQDATVVAAGGGIKVRLPVSVGRVLVRGREGELRQRRAFCRGRGLVLGEREERAAAAAAVALPVAGARGAVRALRALLGRLRPPGGHVRRCRGPVPELRRLHPARLLRRRVPHLVGGGVDPDVLERHELLQHQRPRRRALQAPHLVRLQLLPVRLHGVVEELHAEGELALEGVDLEPLLLQAREELPELLRRLLRRRQMVVVVVSVHHERLLRRLRGRHCVRGAVAVGLVV</sequence>
<protein>
    <submittedName>
        <fullName evidence="1">Uncharacterized protein</fullName>
    </submittedName>
</protein>
<dbReference type="AlphaFoldDB" id="C4J6X5"/>
<organism evidence="1">
    <name type="scientific">Zea mays</name>
    <name type="common">Maize</name>
    <dbReference type="NCBI Taxonomy" id="4577"/>
    <lineage>
        <taxon>Eukaryota</taxon>
        <taxon>Viridiplantae</taxon>
        <taxon>Streptophyta</taxon>
        <taxon>Embryophyta</taxon>
        <taxon>Tracheophyta</taxon>
        <taxon>Spermatophyta</taxon>
        <taxon>Magnoliopsida</taxon>
        <taxon>Liliopsida</taxon>
        <taxon>Poales</taxon>
        <taxon>Poaceae</taxon>
        <taxon>PACMAD clade</taxon>
        <taxon>Panicoideae</taxon>
        <taxon>Andropogonodae</taxon>
        <taxon>Andropogoneae</taxon>
        <taxon>Tripsacinae</taxon>
        <taxon>Zea</taxon>
    </lineage>
</organism>
<reference evidence="1" key="2">
    <citation type="submission" date="2012-06" db="EMBL/GenBank/DDBJ databases">
        <authorList>
            <person name="Yu Y."/>
            <person name="Currie J."/>
            <person name="Lomeli R."/>
            <person name="Angelova A."/>
            <person name="Collura K."/>
            <person name="Wissotski M."/>
            <person name="Campos D."/>
            <person name="Kudrna D."/>
            <person name="Golser W."/>
            <person name="Ashely E."/>
            <person name="Descour A."/>
            <person name="Fernandes J."/>
            <person name="Soderlund C."/>
            <person name="Walbot V."/>
        </authorList>
    </citation>
    <scope>NUCLEOTIDE SEQUENCE</scope>
    <source>
        <strain evidence="1">B73</strain>
    </source>
</reference>